<feature type="compositionally biased region" description="Basic and acidic residues" evidence="1">
    <location>
        <begin position="15"/>
        <end position="27"/>
    </location>
</feature>
<feature type="region of interest" description="Disordered" evidence="1">
    <location>
        <begin position="1"/>
        <end position="38"/>
    </location>
</feature>
<reference evidence="2 3" key="1">
    <citation type="journal article" date="2019" name="Int. J. Syst. Evol. Microbiol.">
        <title>The Global Catalogue of Microorganisms (GCM) 10K type strain sequencing project: providing services to taxonomists for standard genome sequencing and annotation.</title>
        <authorList>
            <consortium name="The Broad Institute Genomics Platform"/>
            <consortium name="The Broad Institute Genome Sequencing Center for Infectious Disease"/>
            <person name="Wu L."/>
            <person name="Ma J."/>
        </authorList>
    </citation>
    <scope>NUCLEOTIDE SEQUENCE [LARGE SCALE GENOMIC DNA]</scope>
    <source>
        <strain evidence="2 3">JCM 16026</strain>
    </source>
</reference>
<feature type="region of interest" description="Disordered" evidence="1">
    <location>
        <begin position="333"/>
        <end position="375"/>
    </location>
</feature>
<name>A0ABN3AKH7_9MICO</name>
<dbReference type="InterPro" id="IPR016024">
    <property type="entry name" value="ARM-type_fold"/>
</dbReference>
<dbReference type="SUPFAM" id="SSF48371">
    <property type="entry name" value="ARM repeat"/>
    <property type="match status" value="1"/>
</dbReference>
<sequence>MQSVASAPQTRAHRERQNAERPAKDTGGEGFPQGVSLPIRVVHARPRTGWSHERPDPAQTPSRACRENRQMADRNALLASLRSAPTGEWPLPPVISKPPVLPIGSLTPENAERLFSRLLETDAVIEEATLYGVPGQAQEGIDVYARISPAGGNRDERSKTYVALQSRRVQAVSASAITKAIDDFLGGSWADRCARFYYATSANLRDTKLDAAIRSGRDRLAAEGIAFVAWGVEEVSTLLRDEPRIVDDLFGPGWAVAFCSSSALQQLERRMSAPDARAAREALRKLYHAAFQSAGAPALLSERDSVTAGYVMLDTHPVRDAEGGRSAQLDVRMEDTSPEDPLPTPIYEGGPVLRRRSSRSLARTPSSRSQELERQRIDEWAESGSLRLLLGGPGTGKSCFLMFAAMDLLATSPQSAALQRAHSGCLPLWLPFAFLCRHLQDSTSNSVATALRAWVTLHGAPEAWDALEPALEDERSVLIVDGIDEWSDRVTADQALGLIETFIEHRHISAIVSARPHSTEKLHWTGSWRTATLAPMTPAQQVTLVGRALAKARPDSSRGAAAPQAETFLAELARFPALQPLLQTPLFLNMLARTWRGESLPTQRFALNSALLALLLDRHPQMRRRASHASGSDFSSSDVFVVLRGVAYSLRKKNAFAAVPRVEMVREFRDELCREDGLAYPLTQAARLARAMLAQAEDEYGIVVPHGAGVVSFLHRVLLDQLAGEHLASVSQEHFKEVLKDRVPDPSWRDVLMAALAARADPQANSALIEDLERHDDIDPDHLFELIASAIASEVAVTADTSSTWVGRIIERVDNHPLEGHRSELIEALVSMTKFAHLQPQLMKTFARWLRASDPEPVSALWALREPSAHETEVLTVLLWGLRHRDDDAKLNAAHAIAARYSDDPRVGTTIEKLVQSGTSAVDQAYALLCLGTGWPTWPKLPELLAWAREQSTPELRVCAIHLLQDAEAPSRHLTDQERGWLVDLLRDDNIRPTDHWERLAAPLIQDALAGNSQSAAFVLETLSTRNGGNRSLAWLLACTTHKEDGQIRAWVVEQLAHPERHGLALYNLALMPDAWYLDGAFLRAASVGVKDAADRALLDGGFYEVVRRLPDDEAKATLLDALDAWRPAGAAAALLRRFPNDRLVRSVITDRLRGSYSSAAPLAPVAVEALGDSDGLELLAALLREPESSQHAEERVVVAMSLARAWRDLAGRTDDPRALAVLARNDADDLATRCVAVDTNFLSWHVDAIIAAWPENPAVVEFAERLLVQPRRSASGIADPTPAAVIRAYGARTDDTAARMMSIALGRFAYLPPQLREVLVGALTRSDLSPKTLSTTLKHWPMDPDLAVQRTSAVGLIRRLERYRLSPEADADQVTDVSNWLREQTREELCAYGPAFQDRRQTAWVSMLMLGDLRLHDGLRETIGNPTQPGTALSHLFGGLDRELIELVNRHWVDLFNHFGEDIFHLLNQARRREANVDDARRTVLGYLSTSGTVAPAIESLLLTEASPELELELAPSREYLLWKYRRGQRDRGLFTAFLDAAGDGDALDDEDDPFYARLVDSSSWELPIEVIRRLVVEHSNFDVEPALRALFCELFPDDVQSRAMFEDLERWFGSYGSRESRSWRDTLAISVRCSTAEALPVIYARAHLQIVRRTYPQDTFPLLTSPLVRRIREDDAAATEVNAVLRDRRFADTDTPVWSTSATRPKAAALECTAQDTFLMALALRQAGRLDATVAAQVAARLIDEDATTVVHDPFTGRERSVLLAAPTLLGA</sequence>
<dbReference type="Proteomes" id="UP001501599">
    <property type="component" value="Unassembled WGS sequence"/>
</dbReference>
<evidence type="ECO:0000256" key="1">
    <source>
        <dbReference type="SAM" id="MobiDB-lite"/>
    </source>
</evidence>
<dbReference type="Gene3D" id="3.40.50.300">
    <property type="entry name" value="P-loop containing nucleotide triphosphate hydrolases"/>
    <property type="match status" value="1"/>
</dbReference>
<dbReference type="SUPFAM" id="SSF52540">
    <property type="entry name" value="P-loop containing nucleoside triphosphate hydrolases"/>
    <property type="match status" value="1"/>
</dbReference>
<accession>A0ABN3AKH7</accession>
<evidence type="ECO:0008006" key="4">
    <source>
        <dbReference type="Google" id="ProtNLM"/>
    </source>
</evidence>
<feature type="compositionally biased region" description="Low complexity" evidence="1">
    <location>
        <begin position="359"/>
        <end position="369"/>
    </location>
</feature>
<evidence type="ECO:0000313" key="3">
    <source>
        <dbReference type="Proteomes" id="UP001501599"/>
    </source>
</evidence>
<proteinExistence type="predicted"/>
<dbReference type="InterPro" id="IPR027417">
    <property type="entry name" value="P-loop_NTPase"/>
</dbReference>
<gene>
    <name evidence="2" type="ORF">GCM10009846_03890</name>
</gene>
<comment type="caution">
    <text evidence="2">The sequence shown here is derived from an EMBL/GenBank/DDBJ whole genome shotgun (WGS) entry which is preliminary data.</text>
</comment>
<keyword evidence="3" id="KW-1185">Reference proteome</keyword>
<organism evidence="2 3">
    <name type="scientific">Agrococcus versicolor</name>
    <dbReference type="NCBI Taxonomy" id="501482"/>
    <lineage>
        <taxon>Bacteria</taxon>
        <taxon>Bacillati</taxon>
        <taxon>Actinomycetota</taxon>
        <taxon>Actinomycetes</taxon>
        <taxon>Micrococcales</taxon>
        <taxon>Microbacteriaceae</taxon>
        <taxon>Agrococcus</taxon>
    </lineage>
</organism>
<feature type="region of interest" description="Disordered" evidence="1">
    <location>
        <begin position="46"/>
        <end position="65"/>
    </location>
</feature>
<evidence type="ECO:0000313" key="2">
    <source>
        <dbReference type="EMBL" id="GAA2171127.1"/>
    </source>
</evidence>
<dbReference type="EMBL" id="BAAAQT010000001">
    <property type="protein sequence ID" value="GAA2171127.1"/>
    <property type="molecule type" value="Genomic_DNA"/>
</dbReference>
<protein>
    <recommendedName>
        <fullName evidence="4">NACHT domain-containing protein</fullName>
    </recommendedName>
</protein>